<protein>
    <submittedName>
        <fullName evidence="2">Uncharacterized protein</fullName>
    </submittedName>
</protein>
<organism evidence="2 3">
    <name type="scientific">Ectocarpus siliculosus</name>
    <name type="common">Brown alga</name>
    <name type="synonym">Conferva siliculosa</name>
    <dbReference type="NCBI Taxonomy" id="2880"/>
    <lineage>
        <taxon>Eukaryota</taxon>
        <taxon>Sar</taxon>
        <taxon>Stramenopiles</taxon>
        <taxon>Ochrophyta</taxon>
        <taxon>PX clade</taxon>
        <taxon>Phaeophyceae</taxon>
        <taxon>Ectocarpales</taxon>
        <taxon>Ectocarpaceae</taxon>
        <taxon>Ectocarpus</taxon>
    </lineage>
</organism>
<dbReference type="Proteomes" id="UP000002630">
    <property type="component" value="Linkage Group LG03"/>
</dbReference>
<dbReference type="EMBL" id="FN648082">
    <property type="protein sequence ID" value="CBN78845.1"/>
    <property type="molecule type" value="Genomic_DNA"/>
</dbReference>
<dbReference type="InParanoid" id="D8LFU6"/>
<evidence type="ECO:0000256" key="1">
    <source>
        <dbReference type="SAM" id="Phobius"/>
    </source>
</evidence>
<keyword evidence="1" id="KW-0472">Membrane</keyword>
<keyword evidence="1" id="KW-1133">Transmembrane helix</keyword>
<keyword evidence="1" id="KW-0812">Transmembrane</keyword>
<accession>D8LFU6</accession>
<sequence length="235" mass="26347">MSDPKGRAPPIEEPYYASSYQQGSNAAAVAPAPGPTTNDEDLAQRLQQEEFRNALPTARGMPEQTGAPGTRYVAIFPPSVPFDPADLGVAGFMAPHEAKLMEASSLAKTIRLLAVLDGLILVINCGYFPMLLLLLLWGPLSGWMAGTRYSTAWTYAYCCYYLLRLSTYLSYVFEGYIWFIFLFALSLYIARVIWRFAKVLDTLSPAEIEQLRNPTAVWSGQYRRQHQQQQPFQSL</sequence>
<reference evidence="2 3" key="1">
    <citation type="journal article" date="2010" name="Nature">
        <title>The Ectocarpus genome and the independent evolution of multicellularity in brown algae.</title>
        <authorList>
            <person name="Cock J.M."/>
            <person name="Sterck L."/>
            <person name="Rouze P."/>
            <person name="Scornet D."/>
            <person name="Allen A.E."/>
            <person name="Amoutzias G."/>
            <person name="Anthouard V."/>
            <person name="Artiguenave F."/>
            <person name="Aury J.M."/>
            <person name="Badger J.H."/>
            <person name="Beszteri B."/>
            <person name="Billiau K."/>
            <person name="Bonnet E."/>
            <person name="Bothwell J.H."/>
            <person name="Bowler C."/>
            <person name="Boyen C."/>
            <person name="Brownlee C."/>
            <person name="Carrano C.J."/>
            <person name="Charrier B."/>
            <person name="Cho G.Y."/>
            <person name="Coelho S.M."/>
            <person name="Collen J."/>
            <person name="Corre E."/>
            <person name="Da Silva C."/>
            <person name="Delage L."/>
            <person name="Delaroque N."/>
            <person name="Dittami S.M."/>
            <person name="Doulbeau S."/>
            <person name="Elias M."/>
            <person name="Farnham G."/>
            <person name="Gachon C.M."/>
            <person name="Gschloessl B."/>
            <person name="Heesch S."/>
            <person name="Jabbari K."/>
            <person name="Jubin C."/>
            <person name="Kawai H."/>
            <person name="Kimura K."/>
            <person name="Kloareg B."/>
            <person name="Kupper F.C."/>
            <person name="Lang D."/>
            <person name="Le Bail A."/>
            <person name="Leblanc C."/>
            <person name="Lerouge P."/>
            <person name="Lohr M."/>
            <person name="Lopez P.J."/>
            <person name="Martens C."/>
            <person name="Maumus F."/>
            <person name="Michel G."/>
            <person name="Miranda-Saavedra D."/>
            <person name="Morales J."/>
            <person name="Moreau H."/>
            <person name="Motomura T."/>
            <person name="Nagasato C."/>
            <person name="Napoli C.A."/>
            <person name="Nelson D.R."/>
            <person name="Nyvall-Collen P."/>
            <person name="Peters A.F."/>
            <person name="Pommier C."/>
            <person name="Potin P."/>
            <person name="Poulain J."/>
            <person name="Quesneville H."/>
            <person name="Read B."/>
            <person name="Rensing S.A."/>
            <person name="Ritter A."/>
            <person name="Rousvoal S."/>
            <person name="Samanta M."/>
            <person name="Samson G."/>
            <person name="Schroeder D.C."/>
            <person name="Segurens B."/>
            <person name="Strittmatter M."/>
            <person name="Tonon T."/>
            <person name="Tregear J.W."/>
            <person name="Valentin K."/>
            <person name="von Dassow P."/>
            <person name="Yamagishi T."/>
            <person name="Van de Peer Y."/>
            <person name="Wincker P."/>
        </authorList>
    </citation>
    <scope>NUCLEOTIDE SEQUENCE [LARGE SCALE GENOMIC DNA]</scope>
    <source>
        <strain evidence="3">Ec32 / CCAP1310/4</strain>
    </source>
</reference>
<evidence type="ECO:0000313" key="2">
    <source>
        <dbReference type="EMBL" id="CBN78845.1"/>
    </source>
</evidence>
<name>D8LFU6_ECTSI</name>
<dbReference type="AlphaFoldDB" id="D8LFU6"/>
<evidence type="ECO:0000313" key="3">
    <source>
        <dbReference type="Proteomes" id="UP000002630"/>
    </source>
</evidence>
<feature type="transmembrane region" description="Helical" evidence="1">
    <location>
        <begin position="175"/>
        <end position="194"/>
    </location>
</feature>
<gene>
    <name evidence="2" type="ORF">Esi_0152_0003</name>
</gene>
<keyword evidence="3" id="KW-1185">Reference proteome</keyword>
<feature type="transmembrane region" description="Helical" evidence="1">
    <location>
        <begin position="112"/>
        <end position="137"/>
    </location>
</feature>
<dbReference type="OrthoDB" id="10564294at2759"/>
<dbReference type="EMBL" id="FN649728">
    <property type="protein sequence ID" value="CBN78845.1"/>
    <property type="molecule type" value="Genomic_DNA"/>
</dbReference>
<proteinExistence type="predicted"/>